<evidence type="ECO:0000256" key="1">
    <source>
        <dbReference type="ARBA" id="ARBA00004241"/>
    </source>
</evidence>
<keyword evidence="3" id="KW-0812">Transmembrane</keyword>
<dbReference type="InterPro" id="IPR012902">
    <property type="entry name" value="N_methyl_site"/>
</dbReference>
<accession>A0A921G1Y8</accession>
<evidence type="ECO:0000313" key="4">
    <source>
        <dbReference type="EMBL" id="HJF32401.1"/>
    </source>
</evidence>
<reference evidence="4" key="1">
    <citation type="journal article" date="2021" name="PeerJ">
        <title>Extensive microbial diversity within the chicken gut microbiome revealed by metagenomics and culture.</title>
        <authorList>
            <person name="Gilroy R."/>
            <person name="Ravi A."/>
            <person name="Getino M."/>
            <person name="Pursley I."/>
            <person name="Horton D.L."/>
            <person name="Alikhan N.F."/>
            <person name="Baker D."/>
            <person name="Gharbi K."/>
            <person name="Hall N."/>
            <person name="Watson M."/>
            <person name="Adriaenssens E.M."/>
            <person name="Foster-Nyarko E."/>
            <person name="Jarju S."/>
            <person name="Secka A."/>
            <person name="Antonio M."/>
            <person name="Oren A."/>
            <person name="Chaudhuri R.R."/>
            <person name="La Ragione R."/>
            <person name="Hildebrand F."/>
            <person name="Pallen M.J."/>
        </authorList>
    </citation>
    <scope>NUCLEOTIDE SEQUENCE</scope>
    <source>
        <strain evidence="4">CHK171-7178</strain>
    </source>
</reference>
<evidence type="ECO:0000256" key="3">
    <source>
        <dbReference type="SAM" id="Phobius"/>
    </source>
</evidence>
<evidence type="ECO:0000256" key="2">
    <source>
        <dbReference type="ARBA" id="ARBA00023287"/>
    </source>
</evidence>
<feature type="transmembrane region" description="Helical" evidence="3">
    <location>
        <begin position="12"/>
        <end position="37"/>
    </location>
</feature>
<protein>
    <submittedName>
        <fullName evidence="4">Prepilin-type N-terminal cleavage/methylation domain-containing protein</fullName>
    </submittedName>
</protein>
<dbReference type="EMBL" id="DYWT01000189">
    <property type="protein sequence ID" value="HJF32401.1"/>
    <property type="molecule type" value="Genomic_DNA"/>
</dbReference>
<dbReference type="NCBIfam" id="TIGR02532">
    <property type="entry name" value="IV_pilin_GFxxxE"/>
    <property type="match status" value="1"/>
</dbReference>
<comment type="subcellular location">
    <subcellularLocation>
        <location evidence="1">Cell surface</location>
    </subcellularLocation>
</comment>
<dbReference type="GO" id="GO:0009986">
    <property type="term" value="C:cell surface"/>
    <property type="evidence" value="ECO:0007669"/>
    <property type="project" value="UniProtKB-SubCell"/>
</dbReference>
<dbReference type="AlphaFoldDB" id="A0A921G1Y8"/>
<sequence>MKKYLRSEKGLSLVEVLAVIIIGSLIMLLISNIHLFGQKQYKSQSEKSRHLYDVTYAAKVITKEIRKADEKGIANVGSKSDHIKLTDSIEYKYNSADKTIENKDRTILVKDIEKFVVSRSDSQIKLEIISKTGEKVKTNIVLRKGD</sequence>
<dbReference type="GO" id="GO:0030420">
    <property type="term" value="P:establishment of competence for transformation"/>
    <property type="evidence" value="ECO:0007669"/>
    <property type="project" value="UniProtKB-KW"/>
</dbReference>
<organism evidence="4 5">
    <name type="scientific">Sporosarcina psychrophila</name>
    <name type="common">Bacillus psychrophilus</name>
    <dbReference type="NCBI Taxonomy" id="1476"/>
    <lineage>
        <taxon>Bacteria</taxon>
        <taxon>Bacillati</taxon>
        <taxon>Bacillota</taxon>
        <taxon>Bacilli</taxon>
        <taxon>Bacillales</taxon>
        <taxon>Caryophanaceae</taxon>
        <taxon>Sporosarcina</taxon>
    </lineage>
</organism>
<evidence type="ECO:0000313" key="5">
    <source>
        <dbReference type="Proteomes" id="UP000698173"/>
    </source>
</evidence>
<name>A0A921G1Y8_SPOPS</name>
<gene>
    <name evidence="4" type="ORF">K8V56_11590</name>
</gene>
<keyword evidence="3" id="KW-1133">Transmembrane helix</keyword>
<comment type="caution">
    <text evidence="4">The sequence shown here is derived from an EMBL/GenBank/DDBJ whole genome shotgun (WGS) entry which is preliminary data.</text>
</comment>
<reference evidence="4" key="2">
    <citation type="submission" date="2021-09" db="EMBL/GenBank/DDBJ databases">
        <authorList>
            <person name="Gilroy R."/>
        </authorList>
    </citation>
    <scope>NUCLEOTIDE SEQUENCE</scope>
    <source>
        <strain evidence="4">CHK171-7178</strain>
    </source>
</reference>
<keyword evidence="3" id="KW-0472">Membrane</keyword>
<dbReference type="PROSITE" id="PS00409">
    <property type="entry name" value="PROKAR_NTER_METHYL"/>
    <property type="match status" value="1"/>
</dbReference>
<keyword evidence="2" id="KW-0178">Competence</keyword>
<proteinExistence type="predicted"/>
<dbReference type="Proteomes" id="UP000698173">
    <property type="component" value="Unassembled WGS sequence"/>
</dbReference>